<dbReference type="Gene3D" id="1.20.59.10">
    <property type="entry name" value="Chorismate mutase"/>
    <property type="match status" value="1"/>
</dbReference>
<dbReference type="SUPFAM" id="SSF48179">
    <property type="entry name" value="6-phosphogluconate dehydrogenase C-terminal domain-like"/>
    <property type="match status" value="1"/>
</dbReference>
<dbReference type="GO" id="GO:0004665">
    <property type="term" value="F:prephenate dehydrogenase (NADP+) activity"/>
    <property type="evidence" value="ECO:0007669"/>
    <property type="project" value="InterPro"/>
</dbReference>
<dbReference type="PANTHER" id="PTHR21363:SF0">
    <property type="entry name" value="PREPHENATE DEHYDROGENASE [NADP(+)]"/>
    <property type="match status" value="1"/>
</dbReference>
<dbReference type="PROSITE" id="PS51176">
    <property type="entry name" value="PDH_ADH"/>
    <property type="match status" value="1"/>
</dbReference>
<dbReference type="GO" id="GO:0006571">
    <property type="term" value="P:tyrosine biosynthetic process"/>
    <property type="evidence" value="ECO:0007669"/>
    <property type="project" value="InterPro"/>
</dbReference>
<dbReference type="KEGG" id="samy:DB32_003293"/>
<dbReference type="InterPro" id="IPR036263">
    <property type="entry name" value="Chorismate_II_sf"/>
</dbReference>
<sequence length="391" mass="42443">MNDAAGARRSTRSIDGLRASGATHSNARAPRRAARGGGAIIRALMRRIAMLGHGRFGRALSDLMVESGFEVRAYDPHAEMPAERRASSIEEAAKGADAVIVSVPVGVMPDVLRALRPHVTPEQLVLDVGSVKVHPIEAMREIFGTEIPWIGTHPLFGPVSLAHAERPLRVVICPNPMHPGTAAQARALYERVGCWTLEQDAHAHDKAMADTHALAFFVAKGMLDAGVDPRVPNAPPSFQAMARTIESVRGDAGHLFAAIQAENPYATDARRRLIDALTALDASIAKAAPATRDATLAIPESPVEQSAELVEARDLIDELDREIVERLARRAELSRRARAAKARDGKPVHDPTREAQVLAARREWANELQIDAQSVEDVFRAVLRFSRRVQG</sequence>
<accession>A0A0F6SF13</accession>
<dbReference type="STRING" id="927083.DB32_003293"/>
<protein>
    <recommendedName>
        <fullName evidence="1">chorismate mutase</fullName>
        <ecNumber evidence="1">5.4.99.5</ecNumber>
    </recommendedName>
</protein>
<proteinExistence type="predicted"/>
<dbReference type="InterPro" id="IPR008927">
    <property type="entry name" value="6-PGluconate_DH-like_C_sf"/>
</dbReference>
<dbReference type="InterPro" id="IPR002701">
    <property type="entry name" value="CM_II_prokaryot"/>
</dbReference>
<dbReference type="Proteomes" id="UP000034883">
    <property type="component" value="Chromosome"/>
</dbReference>
<dbReference type="GO" id="GO:0046417">
    <property type="term" value="P:chorismate metabolic process"/>
    <property type="evidence" value="ECO:0007669"/>
    <property type="project" value="InterPro"/>
</dbReference>
<evidence type="ECO:0000313" key="6">
    <source>
        <dbReference type="EMBL" id="AKF06144.1"/>
    </source>
</evidence>
<reference evidence="6 7" key="1">
    <citation type="submission" date="2015-03" db="EMBL/GenBank/DDBJ databases">
        <title>Genome assembly of Sandaracinus amylolyticus DSM 53668.</title>
        <authorList>
            <person name="Sharma G."/>
            <person name="Subramanian S."/>
        </authorList>
    </citation>
    <scope>NUCLEOTIDE SEQUENCE [LARGE SCALE GENOMIC DNA]</scope>
    <source>
        <strain evidence="6 7">DSM 53668</strain>
    </source>
</reference>
<feature type="domain" description="Prephenate/arogenate dehydrogenase" evidence="5">
    <location>
        <begin position="46"/>
        <end position="314"/>
    </location>
</feature>
<evidence type="ECO:0000313" key="7">
    <source>
        <dbReference type="Proteomes" id="UP000034883"/>
    </source>
</evidence>
<dbReference type="SUPFAM" id="SSF48600">
    <property type="entry name" value="Chorismate mutase II"/>
    <property type="match status" value="1"/>
</dbReference>
<keyword evidence="7" id="KW-1185">Reference proteome</keyword>
<dbReference type="PROSITE" id="PS51168">
    <property type="entry name" value="CHORISMATE_MUT_2"/>
    <property type="match status" value="1"/>
</dbReference>
<organism evidence="6 7">
    <name type="scientific">Sandaracinus amylolyticus</name>
    <dbReference type="NCBI Taxonomy" id="927083"/>
    <lineage>
        <taxon>Bacteria</taxon>
        <taxon>Pseudomonadati</taxon>
        <taxon>Myxococcota</taxon>
        <taxon>Polyangia</taxon>
        <taxon>Polyangiales</taxon>
        <taxon>Sandaracinaceae</taxon>
        <taxon>Sandaracinus</taxon>
    </lineage>
</organism>
<dbReference type="InterPro" id="IPR003099">
    <property type="entry name" value="Prephen_DH"/>
</dbReference>
<dbReference type="Gene3D" id="3.40.50.720">
    <property type="entry name" value="NAD(P)-binding Rossmann-like Domain"/>
    <property type="match status" value="1"/>
</dbReference>
<dbReference type="SMART" id="SM00830">
    <property type="entry name" value="CM_2"/>
    <property type="match status" value="1"/>
</dbReference>
<dbReference type="InterPro" id="IPR036979">
    <property type="entry name" value="CM_dom_sf"/>
</dbReference>
<evidence type="ECO:0000259" key="4">
    <source>
        <dbReference type="PROSITE" id="PS51168"/>
    </source>
</evidence>
<dbReference type="Gene3D" id="1.10.3660.10">
    <property type="entry name" value="6-phosphogluconate dehydrogenase C-terminal like domain"/>
    <property type="match status" value="1"/>
</dbReference>
<dbReference type="InterPro" id="IPR050812">
    <property type="entry name" value="Preph/Arog_dehydrog"/>
</dbReference>
<dbReference type="InterPro" id="IPR046826">
    <property type="entry name" value="PDH_N"/>
</dbReference>
<feature type="region of interest" description="Disordered" evidence="3">
    <location>
        <begin position="1"/>
        <end position="33"/>
    </location>
</feature>
<evidence type="ECO:0000256" key="2">
    <source>
        <dbReference type="ARBA" id="ARBA00023002"/>
    </source>
</evidence>
<dbReference type="GO" id="GO:0008977">
    <property type="term" value="F:prephenate dehydrogenase (NAD+) activity"/>
    <property type="evidence" value="ECO:0007669"/>
    <property type="project" value="InterPro"/>
</dbReference>
<dbReference type="PANTHER" id="PTHR21363">
    <property type="entry name" value="PREPHENATE DEHYDROGENASE"/>
    <property type="match status" value="1"/>
</dbReference>
<dbReference type="AlphaFoldDB" id="A0A0F6SF13"/>
<dbReference type="SUPFAM" id="SSF51735">
    <property type="entry name" value="NAD(P)-binding Rossmann-fold domains"/>
    <property type="match status" value="1"/>
</dbReference>
<dbReference type="GO" id="GO:0070403">
    <property type="term" value="F:NAD+ binding"/>
    <property type="evidence" value="ECO:0007669"/>
    <property type="project" value="InterPro"/>
</dbReference>
<name>A0A0F6SF13_9BACT</name>
<dbReference type="EC" id="5.4.99.5" evidence="1"/>
<dbReference type="Pfam" id="PF01817">
    <property type="entry name" value="CM_2"/>
    <property type="match status" value="1"/>
</dbReference>
<dbReference type="InterPro" id="IPR036291">
    <property type="entry name" value="NAD(P)-bd_dom_sf"/>
</dbReference>
<dbReference type="Pfam" id="PF02153">
    <property type="entry name" value="PDH_N"/>
    <property type="match status" value="1"/>
</dbReference>
<dbReference type="EMBL" id="CP011125">
    <property type="protein sequence ID" value="AKF06144.1"/>
    <property type="molecule type" value="Genomic_DNA"/>
</dbReference>
<keyword evidence="2" id="KW-0560">Oxidoreductase</keyword>
<feature type="domain" description="Chorismate mutase" evidence="4">
    <location>
        <begin position="303"/>
        <end position="391"/>
    </location>
</feature>
<dbReference type="GO" id="GO:0004106">
    <property type="term" value="F:chorismate mutase activity"/>
    <property type="evidence" value="ECO:0007669"/>
    <property type="project" value="UniProtKB-EC"/>
</dbReference>
<gene>
    <name evidence="6" type="ORF">DB32_003293</name>
</gene>
<evidence type="ECO:0000259" key="5">
    <source>
        <dbReference type="PROSITE" id="PS51176"/>
    </source>
</evidence>
<evidence type="ECO:0000256" key="1">
    <source>
        <dbReference type="ARBA" id="ARBA00012404"/>
    </source>
</evidence>
<evidence type="ECO:0000256" key="3">
    <source>
        <dbReference type="SAM" id="MobiDB-lite"/>
    </source>
</evidence>